<comment type="caution">
    <text evidence="3">The sequence shown here is derived from an EMBL/GenBank/DDBJ whole genome shotgun (WGS) entry which is preliminary data.</text>
</comment>
<proteinExistence type="predicted"/>
<organism evidence="3 4">
    <name type="scientific">Neiella litorisoli</name>
    <dbReference type="NCBI Taxonomy" id="2771431"/>
    <lineage>
        <taxon>Bacteria</taxon>
        <taxon>Pseudomonadati</taxon>
        <taxon>Pseudomonadota</taxon>
        <taxon>Gammaproteobacteria</taxon>
        <taxon>Alteromonadales</taxon>
        <taxon>Echinimonadaceae</taxon>
        <taxon>Neiella</taxon>
    </lineage>
</organism>
<evidence type="ECO:0000256" key="1">
    <source>
        <dbReference type="ARBA" id="ARBA00023172"/>
    </source>
</evidence>
<dbReference type="RefSeq" id="WP_191144641.1">
    <property type="nucleotide sequence ID" value="NZ_JACXAF010000009.1"/>
</dbReference>
<feature type="domain" description="Tyr recombinase" evidence="2">
    <location>
        <begin position="35"/>
        <end position="253"/>
    </location>
</feature>
<dbReference type="PROSITE" id="PS51898">
    <property type="entry name" value="TYR_RECOMBINASE"/>
    <property type="match status" value="1"/>
</dbReference>
<name>A0A8J6ULV2_9GAMM</name>
<dbReference type="InterPro" id="IPR002104">
    <property type="entry name" value="Integrase_catalytic"/>
</dbReference>
<keyword evidence="1" id="KW-0233">DNA recombination</keyword>
<dbReference type="GO" id="GO:0003677">
    <property type="term" value="F:DNA binding"/>
    <property type="evidence" value="ECO:0007669"/>
    <property type="project" value="InterPro"/>
</dbReference>
<evidence type="ECO:0000259" key="2">
    <source>
        <dbReference type="PROSITE" id="PS51898"/>
    </source>
</evidence>
<dbReference type="Pfam" id="PF00589">
    <property type="entry name" value="Phage_integrase"/>
    <property type="match status" value="1"/>
</dbReference>
<dbReference type="GO" id="GO:0015074">
    <property type="term" value="P:DNA integration"/>
    <property type="evidence" value="ECO:0007669"/>
    <property type="project" value="InterPro"/>
</dbReference>
<dbReference type="AlphaFoldDB" id="A0A8J6ULV2"/>
<dbReference type="InterPro" id="IPR011010">
    <property type="entry name" value="DNA_brk_join_enz"/>
</dbReference>
<gene>
    <name evidence="3" type="ORF">IC617_08850</name>
</gene>
<reference evidence="3" key="1">
    <citation type="submission" date="2020-09" db="EMBL/GenBank/DDBJ databases">
        <title>A novel bacterium of genus Neiella, isolated from South China Sea.</title>
        <authorList>
            <person name="Huang H."/>
            <person name="Mo K."/>
            <person name="Hu Y."/>
        </authorList>
    </citation>
    <scope>NUCLEOTIDE SEQUENCE</scope>
    <source>
        <strain evidence="3">HB171785</strain>
    </source>
</reference>
<sequence>MFKNALRKAFTEIGGIALVGSLSKILHPPSGWRPKQAGVITPKEFQTLLMRLDLKDKDPVLVARDQCMLWMCYGSAFRAVEVAGWLIKEALYPNGQLCAMTRIRAAATKGSLPTIAPVVVHQQRNALEAWLNLRLEKSIMATTSKRYRGLNPDSPVFPRFYAGAWGHWAPTRKVSKGKDYLVFTNLQTHLSKLHQHFGFPQCSSHSGRRSVTDALRRKQVDQETIQGVLGHTCIESQLVYSDLDLVAFDAAHQNIYQTKAPIKI</sequence>
<dbReference type="Proteomes" id="UP000638014">
    <property type="component" value="Unassembled WGS sequence"/>
</dbReference>
<evidence type="ECO:0000313" key="4">
    <source>
        <dbReference type="Proteomes" id="UP000638014"/>
    </source>
</evidence>
<dbReference type="SUPFAM" id="SSF56349">
    <property type="entry name" value="DNA breaking-rejoining enzymes"/>
    <property type="match status" value="1"/>
</dbReference>
<protein>
    <submittedName>
        <fullName evidence="3">Site-specific integrase</fullName>
    </submittedName>
</protein>
<evidence type="ECO:0000313" key="3">
    <source>
        <dbReference type="EMBL" id="MBD1389535.1"/>
    </source>
</evidence>
<keyword evidence="4" id="KW-1185">Reference proteome</keyword>
<dbReference type="EMBL" id="JACXAF010000009">
    <property type="protein sequence ID" value="MBD1389535.1"/>
    <property type="molecule type" value="Genomic_DNA"/>
</dbReference>
<dbReference type="Gene3D" id="1.10.443.10">
    <property type="entry name" value="Intergrase catalytic core"/>
    <property type="match status" value="1"/>
</dbReference>
<dbReference type="InterPro" id="IPR013762">
    <property type="entry name" value="Integrase-like_cat_sf"/>
</dbReference>
<dbReference type="GO" id="GO:0006310">
    <property type="term" value="P:DNA recombination"/>
    <property type="evidence" value="ECO:0007669"/>
    <property type="project" value="UniProtKB-KW"/>
</dbReference>
<accession>A0A8J6ULV2</accession>